<name>A0ABM9SCR5_9GAMM</name>
<sequence>MLFILKLPGKDMRIGIVGAGFIGQAFARLAIAAGHDVMISNSRGPQTLSSIPAKIGAQIGTVHETIGFGDIILIAIPFHQYATLPVEPLRDKIVLDANNYYPDRDGAIPELDERRATTSGLLAQHLTGSRLVKAFNAILASDLEKGGQTLPSGARRALPIAGDDDAAKEIVASLMRKFGFDVVDAGPLAESWRFERAKPAYCLPYDQEGLRQALDEAQRDIDMPEGSWRR</sequence>
<evidence type="ECO:0000313" key="4">
    <source>
        <dbReference type="Proteomes" id="UP000289555"/>
    </source>
</evidence>
<dbReference type="Pfam" id="PF03807">
    <property type="entry name" value="F420_oxidored"/>
    <property type="match status" value="1"/>
</dbReference>
<keyword evidence="4" id="KW-1185">Reference proteome</keyword>
<evidence type="ECO:0000259" key="2">
    <source>
        <dbReference type="Pfam" id="PF03807"/>
    </source>
</evidence>
<dbReference type="Proteomes" id="UP000289555">
    <property type="component" value="Chromosome"/>
</dbReference>
<dbReference type="InterPro" id="IPR036291">
    <property type="entry name" value="NAD(P)-bd_dom_sf"/>
</dbReference>
<keyword evidence="1" id="KW-0560">Oxidoreductase</keyword>
<dbReference type="SUPFAM" id="SSF51735">
    <property type="entry name" value="NAD(P)-binding Rossmann-fold domains"/>
    <property type="match status" value="1"/>
</dbReference>
<proteinExistence type="predicted"/>
<accession>A0ABM9SCR5</accession>
<dbReference type="Gene3D" id="3.40.50.720">
    <property type="entry name" value="NAD(P)-binding Rossmann-like Domain"/>
    <property type="match status" value="1"/>
</dbReference>
<evidence type="ECO:0000313" key="3">
    <source>
        <dbReference type="EMBL" id="BBI48913.1"/>
    </source>
</evidence>
<protein>
    <submittedName>
        <fullName evidence="3">NADP oxidoreductase</fullName>
    </submittedName>
</protein>
<dbReference type="InterPro" id="IPR028939">
    <property type="entry name" value="P5C_Rdtase_cat_N"/>
</dbReference>
<feature type="domain" description="Pyrroline-5-carboxylate reductase catalytic N-terminal" evidence="2">
    <location>
        <begin position="13"/>
        <end position="99"/>
    </location>
</feature>
<organism evidence="3 4">
    <name type="scientific">Vreelandella olivaria</name>
    <dbReference type="NCBI Taxonomy" id="390919"/>
    <lineage>
        <taxon>Bacteria</taxon>
        <taxon>Pseudomonadati</taxon>
        <taxon>Pseudomonadota</taxon>
        <taxon>Gammaproteobacteria</taxon>
        <taxon>Oceanospirillales</taxon>
        <taxon>Halomonadaceae</taxon>
        <taxon>Vreelandella</taxon>
    </lineage>
</organism>
<dbReference type="EMBL" id="AP019416">
    <property type="protein sequence ID" value="BBI48913.1"/>
    <property type="molecule type" value="Genomic_DNA"/>
</dbReference>
<evidence type="ECO:0000256" key="1">
    <source>
        <dbReference type="ARBA" id="ARBA00023002"/>
    </source>
</evidence>
<reference evidence="4" key="1">
    <citation type="journal article" date="2019" name="Microbiol. Resour. Announc.">
        <title>Complete Genome Sequence of Halomonas olivaria, a Moderately Halophilic Bacterium Isolated from Olive Processing Effluents, Obtained by Nanopore Sequencing.</title>
        <authorList>
            <person name="Nagata S."/>
            <person name="Ii K.M."/>
            <person name="Tsukimi T."/>
            <person name="Miura M.C."/>
            <person name="Galipon J."/>
            <person name="Arakawa K."/>
        </authorList>
    </citation>
    <scope>NUCLEOTIDE SEQUENCE [LARGE SCALE GENOMIC DNA]</scope>
    <source>
        <strain evidence="4">TYRC17</strain>
    </source>
</reference>
<gene>
    <name evidence="3" type="ORF">HORIV_13340</name>
</gene>
<dbReference type="InterPro" id="IPR051267">
    <property type="entry name" value="STEAP_metalloreductase"/>
</dbReference>
<dbReference type="PANTHER" id="PTHR14239">
    <property type="entry name" value="DUDULIN-RELATED"/>
    <property type="match status" value="1"/>
</dbReference>